<evidence type="ECO:0000256" key="1">
    <source>
        <dbReference type="SAM" id="MobiDB-lite"/>
    </source>
</evidence>
<protein>
    <recommendedName>
        <fullName evidence="4">KAT8 regulatory NSL complex subunit 3</fullName>
    </recommendedName>
</protein>
<proteinExistence type="predicted"/>
<reference evidence="2" key="2">
    <citation type="submission" date="2017-10" db="EMBL/GenBank/DDBJ databases">
        <title>Ladona fulva Genome sequencing and assembly.</title>
        <authorList>
            <person name="Murali S."/>
            <person name="Richards S."/>
            <person name="Bandaranaike D."/>
            <person name="Bellair M."/>
            <person name="Blankenburg K."/>
            <person name="Chao H."/>
            <person name="Dinh H."/>
            <person name="Doddapaneni H."/>
            <person name="Dugan-Rocha S."/>
            <person name="Elkadiri S."/>
            <person name="Gnanaolivu R."/>
            <person name="Hernandez B."/>
            <person name="Skinner E."/>
            <person name="Javaid M."/>
            <person name="Lee S."/>
            <person name="Li M."/>
            <person name="Ming W."/>
            <person name="Munidasa M."/>
            <person name="Muniz J."/>
            <person name="Nguyen L."/>
            <person name="Hughes D."/>
            <person name="Osuji N."/>
            <person name="Pu L.-L."/>
            <person name="Puazo M."/>
            <person name="Qu C."/>
            <person name="Quiroz J."/>
            <person name="Raj R."/>
            <person name="Weissenberger G."/>
            <person name="Xin Y."/>
            <person name="Zou X."/>
            <person name="Han Y."/>
            <person name="Worley K."/>
            <person name="Muzny D."/>
            <person name="Gibbs R."/>
        </authorList>
    </citation>
    <scope>NUCLEOTIDE SEQUENCE</scope>
    <source>
        <strain evidence="2">Sampled in the wild</strain>
    </source>
</reference>
<feature type="region of interest" description="Disordered" evidence="1">
    <location>
        <begin position="587"/>
        <end position="623"/>
    </location>
</feature>
<evidence type="ECO:0000313" key="2">
    <source>
        <dbReference type="EMBL" id="KAG8226516.1"/>
    </source>
</evidence>
<dbReference type="Proteomes" id="UP000792457">
    <property type="component" value="Unassembled WGS sequence"/>
</dbReference>
<comment type="caution">
    <text evidence="2">The sequence shown here is derived from an EMBL/GenBank/DDBJ whole genome shotgun (WGS) entry which is preliminary data.</text>
</comment>
<dbReference type="PANTHER" id="PTHR13136">
    <property type="entry name" value="TESTIS DEVELOPMENT PROTEIN PRTD"/>
    <property type="match status" value="1"/>
</dbReference>
<dbReference type="InterPro" id="IPR026555">
    <property type="entry name" value="NSL3/Tex30"/>
</dbReference>
<dbReference type="PANTHER" id="PTHR13136:SF16">
    <property type="entry name" value="KAT8 REGULATORY NSL COMPLEX SUBUNIT 3"/>
    <property type="match status" value="1"/>
</dbReference>
<accession>A0A8K0K1D0</accession>
<reference evidence="2" key="1">
    <citation type="submission" date="2013-04" db="EMBL/GenBank/DDBJ databases">
        <authorList>
            <person name="Qu J."/>
            <person name="Murali S.C."/>
            <person name="Bandaranaike D."/>
            <person name="Bellair M."/>
            <person name="Blankenburg K."/>
            <person name="Chao H."/>
            <person name="Dinh H."/>
            <person name="Doddapaneni H."/>
            <person name="Downs B."/>
            <person name="Dugan-Rocha S."/>
            <person name="Elkadiri S."/>
            <person name="Gnanaolivu R.D."/>
            <person name="Hernandez B."/>
            <person name="Javaid M."/>
            <person name="Jayaseelan J.C."/>
            <person name="Lee S."/>
            <person name="Li M."/>
            <person name="Ming W."/>
            <person name="Munidasa M."/>
            <person name="Muniz J."/>
            <person name="Nguyen L."/>
            <person name="Ongeri F."/>
            <person name="Osuji N."/>
            <person name="Pu L.-L."/>
            <person name="Puazo M."/>
            <person name="Qu C."/>
            <person name="Quiroz J."/>
            <person name="Raj R."/>
            <person name="Weissenberger G."/>
            <person name="Xin Y."/>
            <person name="Zou X."/>
            <person name="Han Y."/>
            <person name="Richards S."/>
            <person name="Worley K."/>
            <person name="Muzny D."/>
            <person name="Gibbs R."/>
        </authorList>
    </citation>
    <scope>NUCLEOTIDE SEQUENCE</scope>
    <source>
        <strain evidence="2">Sampled in the wild</strain>
    </source>
</reference>
<sequence>MNDNDKGKNTIMKMLLSSAPVSSTSPQLPKAFAKTKTSPSKQENSTEKGEEFRLRLKRYFQRLAKQGDPDDVIEFILEDHCYSKSWNSRPDRSFMNPVKTLFTPKHTPSFSAAIAAPGECSDGEEMIDVESEVPLLNPPFDATEADLLADECERHVGSIRADNGVDDWEDRVSRIGWSPAQNRLFNKVVRALHADRLNRLAVSPVAGSEKKISRPLSRRLAVDRAARRVRQAFSSASWDFKLITWLHATLMECLNGTYLAAYLDTLRTKIPSLIDKMISATKTANTNSEALELLLKRPWDPLSLQLNWTLPQSKLPGNPVLVVVPSGPVRKPVDKPSKRKLSWLQHLSALAKVVTVPAPPSKNEKGEKLTFGQYLTLMASTTRVKLRELRSVNVGSPIFLIGWGQGALFACQISMVEPVAGVVCLGFPMFTAEGNRGEPDDSLLDVHCPIFFVIGQNAASVSVDDVEDLRERMHIQTNLLVIGGADDLLRVPKAKMKLDGVTQSIIDRCIMDEVGDFIGGILTKPSSVPSTTLHHSPSNAVLRSVTPVLPPSVALVEVGGGANRRTNPNSGTRERRKRMTIPVVGDNGEETLSFSSPAAKRPRLGHLSNSGGAIQRRKPRSQPTQKMMLAPMNFQTKDKWTGSQFIASRSGVATNTQAGITVNIGSLASLAPLGPLKLSQVEGISGEGASTIDMGAEEGDRKTGTITSVRSGTVTSVTHTNTLTTLSSLLQQHSANGMPKSVRVSTAPPASVSPCVPNATNRILPSTTQIKVVSSSEDRSQPPTARIISGRTVDLSKLAFLTGGTGGSGTKGIVMLTDSMRGSGGGGPMLVPISSTGGVSASSPIAILPLATSRDSTSGGVTLSSHQGRRTLAMVPRITVSSVKMATPPIREALPTSLPTLADDSQPFNPESILELPIIFAKDGEDPATIAGSVTPVGQLPDGSLAVSNNSALSKSSSQQNSNLDQCLRGNEEGSVELQEPVEGQMDMGGMGIMKVVPSSDTGEESEEDGPIRILVGGSPRGRRGRRPFTPAVLGGTRTRRIRQPKHFTM</sequence>
<dbReference type="AlphaFoldDB" id="A0A8K0K1D0"/>
<evidence type="ECO:0000313" key="3">
    <source>
        <dbReference type="Proteomes" id="UP000792457"/>
    </source>
</evidence>
<feature type="region of interest" description="Disordered" evidence="1">
    <location>
        <begin position="999"/>
        <end position="1050"/>
    </location>
</feature>
<feature type="region of interest" description="Disordered" evidence="1">
    <location>
        <begin position="1"/>
        <end position="49"/>
    </location>
</feature>
<dbReference type="GO" id="GO:0045944">
    <property type="term" value="P:positive regulation of transcription by RNA polymerase II"/>
    <property type="evidence" value="ECO:0007669"/>
    <property type="project" value="TreeGrafter"/>
</dbReference>
<gene>
    <name evidence="2" type="ORF">J437_LFUL006906</name>
</gene>
<dbReference type="SUPFAM" id="SSF53474">
    <property type="entry name" value="alpha/beta-Hydrolases"/>
    <property type="match status" value="1"/>
</dbReference>
<dbReference type="GO" id="GO:0044545">
    <property type="term" value="C:NSL complex"/>
    <property type="evidence" value="ECO:0007669"/>
    <property type="project" value="TreeGrafter"/>
</dbReference>
<keyword evidence="3" id="KW-1185">Reference proteome</keyword>
<name>A0A8K0K1D0_LADFU</name>
<organism evidence="2 3">
    <name type="scientific">Ladona fulva</name>
    <name type="common">Scarce chaser dragonfly</name>
    <name type="synonym">Libellula fulva</name>
    <dbReference type="NCBI Taxonomy" id="123851"/>
    <lineage>
        <taxon>Eukaryota</taxon>
        <taxon>Metazoa</taxon>
        <taxon>Ecdysozoa</taxon>
        <taxon>Arthropoda</taxon>
        <taxon>Hexapoda</taxon>
        <taxon>Insecta</taxon>
        <taxon>Pterygota</taxon>
        <taxon>Palaeoptera</taxon>
        <taxon>Odonata</taxon>
        <taxon>Epiprocta</taxon>
        <taxon>Anisoptera</taxon>
        <taxon>Libelluloidea</taxon>
        <taxon>Libellulidae</taxon>
        <taxon>Ladona</taxon>
    </lineage>
</organism>
<dbReference type="Gene3D" id="3.40.50.1820">
    <property type="entry name" value="alpha/beta hydrolase"/>
    <property type="match status" value="1"/>
</dbReference>
<dbReference type="InterPro" id="IPR029058">
    <property type="entry name" value="AB_hydrolase_fold"/>
</dbReference>
<evidence type="ECO:0008006" key="4">
    <source>
        <dbReference type="Google" id="ProtNLM"/>
    </source>
</evidence>
<dbReference type="EMBL" id="KZ308285">
    <property type="protein sequence ID" value="KAG8226516.1"/>
    <property type="molecule type" value="Genomic_DNA"/>
</dbReference>
<dbReference type="OrthoDB" id="6415022at2759"/>
<feature type="compositionally biased region" description="Basic residues" evidence="1">
    <location>
        <begin position="1038"/>
        <end position="1050"/>
    </location>
</feature>